<feature type="region of interest" description="Disordered" evidence="1">
    <location>
        <begin position="79"/>
        <end position="101"/>
    </location>
</feature>
<proteinExistence type="predicted"/>
<dbReference type="Proteomes" id="UP000630887">
    <property type="component" value="Unassembled WGS sequence"/>
</dbReference>
<feature type="domain" description="Trypsin-co-occurring" evidence="2">
    <location>
        <begin position="4"/>
        <end position="80"/>
    </location>
</feature>
<evidence type="ECO:0000313" key="4">
    <source>
        <dbReference type="Proteomes" id="UP000630887"/>
    </source>
</evidence>
<keyword evidence="4" id="KW-1185">Reference proteome</keyword>
<evidence type="ECO:0000256" key="1">
    <source>
        <dbReference type="SAM" id="MobiDB-lite"/>
    </source>
</evidence>
<name>A0A8J3P622_9ACTN</name>
<evidence type="ECO:0000313" key="3">
    <source>
        <dbReference type="EMBL" id="GIG05012.1"/>
    </source>
</evidence>
<dbReference type="AlphaFoldDB" id="A0A8J3P622"/>
<feature type="compositionally biased region" description="Basic and acidic residues" evidence="1">
    <location>
        <begin position="80"/>
        <end position="91"/>
    </location>
</feature>
<evidence type="ECO:0000259" key="2">
    <source>
        <dbReference type="Pfam" id="PF19631"/>
    </source>
</evidence>
<dbReference type="RefSeq" id="WP_203690748.1">
    <property type="nucleotide sequence ID" value="NZ_BAAALC010000019.1"/>
</dbReference>
<gene>
    <name evidence="3" type="ORF">Cco03nite_17120</name>
</gene>
<sequence>MEIIGLADAVDALRRELAEAQKLGENDPLGFEVGPVEVEFSLVAKKSGGGKVGISFGVIVDVNGSVGREETHRVKVTLTPKDRKTGRRPEINDEVQAIPNR</sequence>
<dbReference type="InterPro" id="IPR045608">
    <property type="entry name" value="Trypco2"/>
</dbReference>
<organism evidence="3 4">
    <name type="scientific">Catellatospora coxensis</name>
    <dbReference type="NCBI Taxonomy" id="310354"/>
    <lineage>
        <taxon>Bacteria</taxon>
        <taxon>Bacillati</taxon>
        <taxon>Actinomycetota</taxon>
        <taxon>Actinomycetes</taxon>
        <taxon>Micromonosporales</taxon>
        <taxon>Micromonosporaceae</taxon>
        <taxon>Catellatospora</taxon>
    </lineage>
</organism>
<dbReference type="EMBL" id="BONI01000010">
    <property type="protein sequence ID" value="GIG05012.1"/>
    <property type="molecule type" value="Genomic_DNA"/>
</dbReference>
<protein>
    <recommendedName>
        <fullName evidence="2">Trypsin-co-occurring domain-containing protein</fullName>
    </recommendedName>
</protein>
<comment type="caution">
    <text evidence="3">The sequence shown here is derived from an EMBL/GenBank/DDBJ whole genome shotgun (WGS) entry which is preliminary data.</text>
</comment>
<accession>A0A8J3P622</accession>
<dbReference type="Pfam" id="PF19631">
    <property type="entry name" value="Trypco2"/>
    <property type="match status" value="1"/>
</dbReference>
<reference evidence="3 4" key="1">
    <citation type="submission" date="2021-01" db="EMBL/GenBank/DDBJ databases">
        <title>Whole genome shotgun sequence of Catellatospora coxensis NBRC 107359.</title>
        <authorList>
            <person name="Komaki H."/>
            <person name="Tamura T."/>
        </authorList>
    </citation>
    <scope>NUCLEOTIDE SEQUENCE [LARGE SCALE GENOMIC DNA]</scope>
    <source>
        <strain evidence="3 4">NBRC 107359</strain>
    </source>
</reference>